<name>A0AAD0KSC8_MYCLR</name>
<evidence type="ECO:0000313" key="2">
    <source>
        <dbReference type="Proteomes" id="UP000249682"/>
    </source>
</evidence>
<dbReference type="AlphaFoldDB" id="A0AAD0KSC8"/>
<dbReference type="Gene3D" id="2.70.98.20">
    <property type="entry name" value="Copper amine oxidase, catalytic domain"/>
    <property type="match status" value="1"/>
</dbReference>
<gene>
    <name evidence="1" type="ORF">DIJ64_07755</name>
</gene>
<dbReference type="GO" id="GO:0009308">
    <property type="term" value="P:amine metabolic process"/>
    <property type="evidence" value="ECO:0007669"/>
    <property type="project" value="InterPro"/>
</dbReference>
<proteinExistence type="predicted"/>
<dbReference type="GO" id="GO:0048038">
    <property type="term" value="F:quinone binding"/>
    <property type="evidence" value="ECO:0007669"/>
    <property type="project" value="InterPro"/>
</dbReference>
<dbReference type="EMBL" id="CP029543">
    <property type="protein sequence ID" value="AWV47999.1"/>
    <property type="molecule type" value="Genomic_DNA"/>
</dbReference>
<dbReference type="InterPro" id="IPR036460">
    <property type="entry name" value="Cu_amine_oxidase_C_sf"/>
</dbReference>
<reference evidence="1 2" key="1">
    <citation type="submission" date="2018-05" db="EMBL/GenBank/DDBJ databases">
        <title>Evolution of small genomes with special reference to Mycobacterium leprae.</title>
        <authorList>
            <person name="Mohanty P.S."/>
            <person name="Bansal A.K."/>
            <person name="Gupta U.D."/>
            <person name="Naaz F."/>
            <person name="Dwivedi V.D."/>
            <person name="Singh H."/>
            <person name="Gupta G."/>
            <person name="Sharma S."/>
            <person name="Arora M."/>
        </authorList>
    </citation>
    <scope>NUCLEOTIDE SEQUENCE [LARGE SCALE GENOMIC DNA]</scope>
    <source>
        <strain evidence="1 2">MRHRU-235-G</strain>
    </source>
</reference>
<accession>A0AAD0KSC8</accession>
<dbReference type="SUPFAM" id="SSF49998">
    <property type="entry name" value="Amine oxidase catalytic domain"/>
    <property type="match status" value="1"/>
</dbReference>
<evidence type="ECO:0000313" key="1">
    <source>
        <dbReference type="EMBL" id="AWV47999.1"/>
    </source>
</evidence>
<organism evidence="1 2">
    <name type="scientific">Mycobacterium leprae</name>
    <dbReference type="NCBI Taxonomy" id="1769"/>
    <lineage>
        <taxon>Bacteria</taxon>
        <taxon>Bacillati</taxon>
        <taxon>Actinomycetota</taxon>
        <taxon>Actinomycetes</taxon>
        <taxon>Mycobacteriales</taxon>
        <taxon>Mycobacteriaceae</taxon>
        <taxon>Mycobacterium</taxon>
    </lineage>
</organism>
<dbReference type="GO" id="GO:0008131">
    <property type="term" value="F:primary methylamine oxidase activity"/>
    <property type="evidence" value="ECO:0007669"/>
    <property type="project" value="InterPro"/>
</dbReference>
<dbReference type="GO" id="GO:0005507">
    <property type="term" value="F:copper ion binding"/>
    <property type="evidence" value="ECO:0007669"/>
    <property type="project" value="InterPro"/>
</dbReference>
<sequence>MLSCTTITAEYVPIAHRISFTDMGVLYRDHWDDHYRRTAFDIGEWGLARQQG</sequence>
<dbReference type="Proteomes" id="UP000249682">
    <property type="component" value="Chromosome"/>
</dbReference>
<protein>
    <submittedName>
        <fullName evidence="1">Uncharacterized protein</fullName>
    </submittedName>
</protein>